<dbReference type="RefSeq" id="WP_014445111.1">
    <property type="nucleotide sequence ID" value="NC_017093.1"/>
</dbReference>
<dbReference type="OrthoDB" id="9785340at2"/>
<dbReference type="InterPro" id="IPR052173">
    <property type="entry name" value="Beta-lactam_resp_regulator"/>
</dbReference>
<organism evidence="9 10">
    <name type="scientific">Actinoplanes missouriensis (strain ATCC 14538 / DSM 43046 / CBS 188.64 / JCM 3121 / NBRC 102363 / NCIMB 12654 / NRRL B-3342 / UNCC 431)</name>
    <dbReference type="NCBI Taxonomy" id="512565"/>
    <lineage>
        <taxon>Bacteria</taxon>
        <taxon>Bacillati</taxon>
        <taxon>Actinomycetota</taxon>
        <taxon>Actinomycetes</taxon>
        <taxon>Micromonosporales</taxon>
        <taxon>Micromonosporaceae</taxon>
        <taxon>Actinoplanes</taxon>
    </lineage>
</organism>
<dbReference type="PANTHER" id="PTHR34978">
    <property type="entry name" value="POSSIBLE SENSOR-TRANSDUCER PROTEIN BLAR"/>
    <property type="match status" value="1"/>
</dbReference>
<keyword evidence="4 6" id="KW-0862">Zinc</keyword>
<keyword evidence="7" id="KW-0812">Transmembrane</keyword>
<keyword evidence="7" id="KW-1133">Transmembrane helix</keyword>
<gene>
    <name evidence="9" type="ordered locus">AMIS_50020</name>
</gene>
<dbReference type="PANTHER" id="PTHR34978:SF3">
    <property type="entry name" value="SLR0241 PROTEIN"/>
    <property type="match status" value="1"/>
</dbReference>
<evidence type="ECO:0000256" key="3">
    <source>
        <dbReference type="ARBA" id="ARBA00022801"/>
    </source>
</evidence>
<dbReference type="EMBL" id="AP012319">
    <property type="protein sequence ID" value="BAL90222.1"/>
    <property type="molecule type" value="Genomic_DNA"/>
</dbReference>
<evidence type="ECO:0000256" key="7">
    <source>
        <dbReference type="SAM" id="Phobius"/>
    </source>
</evidence>
<dbReference type="KEGG" id="ams:AMIS_50020"/>
<feature type="transmembrane region" description="Helical" evidence="7">
    <location>
        <begin position="32"/>
        <end position="56"/>
    </location>
</feature>
<evidence type="ECO:0000313" key="9">
    <source>
        <dbReference type="EMBL" id="BAL90222.1"/>
    </source>
</evidence>
<feature type="transmembrane region" description="Helical" evidence="7">
    <location>
        <begin position="72"/>
        <end position="91"/>
    </location>
</feature>
<dbReference type="PATRIC" id="fig|512565.3.peg.4993"/>
<dbReference type="GO" id="GO:0046872">
    <property type="term" value="F:metal ion binding"/>
    <property type="evidence" value="ECO:0007669"/>
    <property type="project" value="UniProtKB-KW"/>
</dbReference>
<sequence length="296" mass="31871">MTALLLGGLGLTLSLIVPGILAKAAWPDRAPVAGVLLWQALTLTSVLCALGVVLAAPEEVTRAAGARHPETVVALVLSLAIAATIVIRLLISLAKVTSRARARRDRHRTLVDLLDRVERRDDIKGGEVRILDGALPMAYCVPGREPRVVLSDAVLQVLDREQVDAVLAHERAHLRHRHELVMESFTAFYQAVPKLLRSRVPLDAVHLLLEMVADDAARRRTGPAPLRAALGRLADALPLAEGAAGETRRRRVARLDLPESRSLTIAASAAAAGLLVLPTVILVVPWLGRAINAWPF</sequence>
<dbReference type="AlphaFoldDB" id="I0HB35"/>
<evidence type="ECO:0000256" key="6">
    <source>
        <dbReference type="RuleBase" id="RU003983"/>
    </source>
</evidence>
<keyword evidence="1 6" id="KW-0645">Protease</keyword>
<keyword evidence="3 6" id="KW-0378">Hydrolase</keyword>
<name>I0HB35_ACTM4</name>
<evidence type="ECO:0000313" key="10">
    <source>
        <dbReference type="Proteomes" id="UP000007882"/>
    </source>
</evidence>
<dbReference type="GO" id="GO:0006508">
    <property type="term" value="P:proteolysis"/>
    <property type="evidence" value="ECO:0007669"/>
    <property type="project" value="UniProtKB-KW"/>
</dbReference>
<dbReference type="Gene3D" id="3.30.2010.10">
    <property type="entry name" value="Metalloproteases ('zincins'), catalytic domain"/>
    <property type="match status" value="1"/>
</dbReference>
<dbReference type="GO" id="GO:0004222">
    <property type="term" value="F:metalloendopeptidase activity"/>
    <property type="evidence" value="ECO:0007669"/>
    <property type="project" value="InterPro"/>
</dbReference>
<proteinExistence type="inferred from homology"/>
<evidence type="ECO:0000256" key="1">
    <source>
        <dbReference type="ARBA" id="ARBA00022670"/>
    </source>
</evidence>
<comment type="similarity">
    <text evidence="6">Belongs to the peptidase M48 family.</text>
</comment>
<dbReference type="Proteomes" id="UP000007882">
    <property type="component" value="Chromosome"/>
</dbReference>
<keyword evidence="10" id="KW-1185">Reference proteome</keyword>
<dbReference type="InterPro" id="IPR001915">
    <property type="entry name" value="Peptidase_M48"/>
</dbReference>
<accession>I0HB35</accession>
<dbReference type="Pfam" id="PF01435">
    <property type="entry name" value="Peptidase_M48"/>
    <property type="match status" value="1"/>
</dbReference>
<feature type="transmembrane region" description="Helical" evidence="7">
    <location>
        <begin position="263"/>
        <end position="287"/>
    </location>
</feature>
<reference evidence="9 10" key="1">
    <citation type="submission" date="2012-02" db="EMBL/GenBank/DDBJ databases">
        <title>Complete genome sequence of Actinoplanes missouriensis 431 (= NBRC 102363).</title>
        <authorList>
            <person name="Ohnishi Y."/>
            <person name="Ishikawa J."/>
            <person name="Sekine M."/>
            <person name="Hosoyama A."/>
            <person name="Harada T."/>
            <person name="Narita H."/>
            <person name="Hata T."/>
            <person name="Konno Y."/>
            <person name="Tutikane K."/>
            <person name="Fujita N."/>
            <person name="Horinouchi S."/>
            <person name="Hayakawa M."/>
        </authorList>
    </citation>
    <scope>NUCLEOTIDE SEQUENCE [LARGE SCALE GENOMIC DNA]</scope>
    <source>
        <strain evidence="10">ATCC 14538 / DSM 43046 / CBS 188.64 / JCM 3121 / NBRC 102363 / NCIMB 12654 / NRRL B-3342 / UNCC 431</strain>
    </source>
</reference>
<dbReference type="eggNOG" id="COG0501">
    <property type="taxonomic scope" value="Bacteria"/>
</dbReference>
<dbReference type="HOGENOM" id="CLU_056335_1_0_11"/>
<evidence type="ECO:0000259" key="8">
    <source>
        <dbReference type="Pfam" id="PF01435"/>
    </source>
</evidence>
<comment type="cofactor">
    <cofactor evidence="6">
        <name>Zn(2+)</name>
        <dbReference type="ChEBI" id="CHEBI:29105"/>
    </cofactor>
    <text evidence="6">Binds 1 zinc ion per subunit.</text>
</comment>
<dbReference type="STRING" id="512565.AMIS_50020"/>
<evidence type="ECO:0000256" key="2">
    <source>
        <dbReference type="ARBA" id="ARBA00022723"/>
    </source>
</evidence>
<keyword evidence="7" id="KW-0472">Membrane</keyword>
<keyword evidence="5 6" id="KW-0482">Metalloprotease</keyword>
<evidence type="ECO:0000256" key="4">
    <source>
        <dbReference type="ARBA" id="ARBA00022833"/>
    </source>
</evidence>
<evidence type="ECO:0000256" key="5">
    <source>
        <dbReference type="ARBA" id="ARBA00023049"/>
    </source>
</evidence>
<feature type="domain" description="Peptidase M48" evidence="8">
    <location>
        <begin position="127"/>
        <end position="191"/>
    </location>
</feature>
<protein>
    <recommendedName>
        <fullName evidence="8">Peptidase M48 domain-containing protein</fullName>
    </recommendedName>
</protein>
<keyword evidence="2" id="KW-0479">Metal-binding</keyword>
<dbReference type="CDD" id="cd07326">
    <property type="entry name" value="M56_BlaR1_MecR1_like"/>
    <property type="match status" value="1"/>
</dbReference>